<dbReference type="AlphaFoldDB" id="A0A6G1GGT3"/>
<protein>
    <submittedName>
        <fullName evidence="4 6">NAD(P)-binding protein</fullName>
    </submittedName>
</protein>
<reference evidence="6" key="3">
    <citation type="submission" date="2025-04" db="UniProtKB">
        <authorList>
            <consortium name="RefSeq"/>
        </authorList>
    </citation>
    <scope>IDENTIFICATION</scope>
    <source>
        <strain evidence="6">CBS 781.70</strain>
    </source>
</reference>
<dbReference type="Gene3D" id="3.40.50.720">
    <property type="entry name" value="NAD(P)-binding Rossmann-like Domain"/>
    <property type="match status" value="1"/>
</dbReference>
<dbReference type="GO" id="GO:0016491">
    <property type="term" value="F:oxidoreductase activity"/>
    <property type="evidence" value="ECO:0007669"/>
    <property type="project" value="UniProtKB-KW"/>
</dbReference>
<dbReference type="Pfam" id="PF00106">
    <property type="entry name" value="adh_short"/>
    <property type="match status" value="1"/>
</dbReference>
<dbReference type="EMBL" id="ML975149">
    <property type="protein sequence ID" value="KAF1817146.1"/>
    <property type="molecule type" value="Genomic_DNA"/>
</dbReference>
<dbReference type="PRINTS" id="PR00081">
    <property type="entry name" value="GDHRDH"/>
</dbReference>
<evidence type="ECO:0000256" key="2">
    <source>
        <dbReference type="ARBA" id="ARBA00023002"/>
    </source>
</evidence>
<comment type="similarity">
    <text evidence="1 3">Belongs to the short-chain dehydrogenases/reductases (SDR) family.</text>
</comment>
<sequence length="251" mass="27813">MTQFGFHTTGQQVVETFPEQVRGRTCKYSLHDPEPYIDINSRYHWHQREWYRSHHRHLPGPRAPRHHLPPRARSESKVTSVIQKIHAIDPCIKAVFVNLDLADYDSVRAAASAIQSQTPKLDVLINNAGVMAVANFTLSKSGVEYQFAANHVGHFLFTTLLTPLLLAAGNGSRIVNLSSSGHKCGPVRFDDYNFSDGKAYNAWDSYGQSKTANILFSIELANRGATKGLVAISVHPGSVYETSLGANLTQE</sequence>
<dbReference type="InterPro" id="IPR036291">
    <property type="entry name" value="NAD(P)-bd_dom_sf"/>
</dbReference>
<keyword evidence="5" id="KW-1185">Reference proteome</keyword>
<accession>A0A6G1GGT3</accession>
<dbReference type="Proteomes" id="UP000504638">
    <property type="component" value="Unplaced"/>
</dbReference>
<name>A0A6G1GGT3_9PEZI</name>
<dbReference type="OrthoDB" id="191139at2759"/>
<evidence type="ECO:0000256" key="3">
    <source>
        <dbReference type="RuleBase" id="RU000363"/>
    </source>
</evidence>
<keyword evidence="2" id="KW-0560">Oxidoreductase</keyword>
<evidence type="ECO:0000313" key="4">
    <source>
        <dbReference type="EMBL" id="KAF1817146.1"/>
    </source>
</evidence>
<reference evidence="4 6" key="1">
    <citation type="submission" date="2020-01" db="EMBL/GenBank/DDBJ databases">
        <authorList>
            <consortium name="DOE Joint Genome Institute"/>
            <person name="Haridas S."/>
            <person name="Albert R."/>
            <person name="Binder M."/>
            <person name="Bloem J."/>
            <person name="Labutti K."/>
            <person name="Salamov A."/>
            <person name="Andreopoulos B."/>
            <person name="Baker S.E."/>
            <person name="Barry K."/>
            <person name="Bills G."/>
            <person name="Bluhm B.H."/>
            <person name="Cannon C."/>
            <person name="Castanera R."/>
            <person name="Culley D.E."/>
            <person name="Daum C."/>
            <person name="Ezra D."/>
            <person name="Gonzalez J.B."/>
            <person name="Henrissat B."/>
            <person name="Kuo A."/>
            <person name="Liang C."/>
            <person name="Lipzen A."/>
            <person name="Lutzoni F."/>
            <person name="Magnuson J."/>
            <person name="Mondo S."/>
            <person name="Nolan M."/>
            <person name="Ohm R."/>
            <person name="Pangilinan J."/>
            <person name="Park H.-J."/>
            <person name="Ramirez L."/>
            <person name="Alfaro M."/>
            <person name="Sun H."/>
            <person name="Tritt A."/>
            <person name="Yoshinaga Y."/>
            <person name="Zwiers L.-H."/>
            <person name="Turgeon B.G."/>
            <person name="Goodwin S.B."/>
            <person name="Spatafora J.W."/>
            <person name="Crous P.W."/>
            <person name="Grigoriev I.V."/>
        </authorList>
    </citation>
    <scope>NUCLEOTIDE SEQUENCE</scope>
    <source>
        <strain evidence="4 6">CBS 781.70</strain>
    </source>
</reference>
<evidence type="ECO:0000313" key="6">
    <source>
        <dbReference type="RefSeq" id="XP_033538777.1"/>
    </source>
</evidence>
<dbReference type="RefSeq" id="XP_033538777.1">
    <property type="nucleotide sequence ID" value="XM_033678448.1"/>
</dbReference>
<dbReference type="PRINTS" id="PR00080">
    <property type="entry name" value="SDRFAMILY"/>
</dbReference>
<organism evidence="4">
    <name type="scientific">Eremomyces bilateralis CBS 781.70</name>
    <dbReference type="NCBI Taxonomy" id="1392243"/>
    <lineage>
        <taxon>Eukaryota</taxon>
        <taxon>Fungi</taxon>
        <taxon>Dikarya</taxon>
        <taxon>Ascomycota</taxon>
        <taxon>Pezizomycotina</taxon>
        <taxon>Dothideomycetes</taxon>
        <taxon>Dothideomycetes incertae sedis</taxon>
        <taxon>Eremomycetales</taxon>
        <taxon>Eremomycetaceae</taxon>
        <taxon>Eremomyces</taxon>
    </lineage>
</organism>
<dbReference type="InterPro" id="IPR002347">
    <property type="entry name" value="SDR_fam"/>
</dbReference>
<dbReference type="SUPFAM" id="SSF51735">
    <property type="entry name" value="NAD(P)-binding Rossmann-fold domains"/>
    <property type="match status" value="1"/>
</dbReference>
<dbReference type="PANTHER" id="PTHR24320:SF283">
    <property type="entry name" value="RETINOL DEHYDROGENASE 11"/>
    <property type="match status" value="1"/>
</dbReference>
<dbReference type="GeneID" id="54419018"/>
<evidence type="ECO:0000256" key="1">
    <source>
        <dbReference type="ARBA" id="ARBA00006484"/>
    </source>
</evidence>
<reference evidence="6" key="2">
    <citation type="submission" date="2020-04" db="EMBL/GenBank/DDBJ databases">
        <authorList>
            <consortium name="NCBI Genome Project"/>
        </authorList>
    </citation>
    <scope>NUCLEOTIDE SEQUENCE</scope>
    <source>
        <strain evidence="6">CBS 781.70</strain>
    </source>
</reference>
<evidence type="ECO:0000313" key="5">
    <source>
        <dbReference type="Proteomes" id="UP000504638"/>
    </source>
</evidence>
<dbReference type="PANTHER" id="PTHR24320">
    <property type="entry name" value="RETINOL DEHYDROGENASE"/>
    <property type="match status" value="1"/>
</dbReference>
<gene>
    <name evidence="4 6" type="ORF">P152DRAFT_453741</name>
</gene>
<proteinExistence type="inferred from homology"/>